<dbReference type="KEGG" id="rpy:Y013_23710"/>
<organism evidence="13 14">
    <name type="scientific">Rhodococcus pyridinivorans SB3094</name>
    <dbReference type="NCBI Taxonomy" id="1435356"/>
    <lineage>
        <taxon>Bacteria</taxon>
        <taxon>Bacillati</taxon>
        <taxon>Actinomycetota</taxon>
        <taxon>Actinomycetes</taxon>
        <taxon>Mycobacteriales</taxon>
        <taxon>Nocardiaceae</taxon>
        <taxon>Rhodococcus</taxon>
    </lineage>
</organism>
<dbReference type="GeneID" id="29940176"/>
<evidence type="ECO:0000259" key="12">
    <source>
        <dbReference type="SMART" id="SM01003"/>
    </source>
</evidence>
<feature type="domain" description="Alanine dehydrogenase/pyridine nucleotide transhydrogenase N-terminal" evidence="12">
    <location>
        <begin position="13"/>
        <end position="143"/>
    </location>
</feature>
<dbReference type="PANTHER" id="PTHR10160">
    <property type="entry name" value="NAD(P) TRANSHYDROGENASE"/>
    <property type="match status" value="1"/>
</dbReference>
<evidence type="ECO:0000259" key="11">
    <source>
        <dbReference type="SMART" id="SM01002"/>
    </source>
</evidence>
<dbReference type="FunFam" id="3.40.50.720:FF:000188">
    <property type="entry name" value="NAD(P) transhydrogenase alpha subunit 1"/>
    <property type="match status" value="1"/>
</dbReference>
<evidence type="ECO:0000256" key="10">
    <source>
        <dbReference type="ARBA" id="ARBA00084087"/>
    </source>
</evidence>
<accession>V9XN27</accession>
<reference evidence="13 14" key="1">
    <citation type="journal article" date="2014" name="Genome Announc.">
        <title>Complete Genome of Rhodococcus pyridinivorans SB3094, a Methyl-Ethyl-Ketone-Degrading Bacterium Used for Bioaugmentation.</title>
        <authorList>
            <person name="Dueholm M.S."/>
            <person name="Albertsen M."/>
            <person name="D'Imperio S."/>
            <person name="Tale V.P."/>
            <person name="Lewis D."/>
            <person name="Nielsen P.H."/>
            <person name="Nielsen J.L."/>
        </authorList>
    </citation>
    <scope>NUCLEOTIDE SEQUENCE [LARGE SCALE GENOMIC DNA]</scope>
    <source>
        <strain evidence="13 14">SB3094</strain>
    </source>
</reference>
<dbReference type="CDD" id="cd05304">
    <property type="entry name" value="Rubrum_tdh"/>
    <property type="match status" value="1"/>
</dbReference>
<dbReference type="HOGENOM" id="CLU_003376_2_1_11"/>
<dbReference type="SMART" id="SM01002">
    <property type="entry name" value="AlaDh_PNT_C"/>
    <property type="match status" value="1"/>
</dbReference>
<dbReference type="InterPro" id="IPR007886">
    <property type="entry name" value="AlaDH/PNT_N"/>
</dbReference>
<dbReference type="Pfam" id="PF01262">
    <property type="entry name" value="AlaDh_PNT_C"/>
    <property type="match status" value="1"/>
</dbReference>
<dbReference type="EC" id="7.1.1.1" evidence="2"/>
<dbReference type="PATRIC" id="fig|1435356.3.peg.4778"/>
<evidence type="ECO:0000256" key="4">
    <source>
        <dbReference type="ARBA" id="ARBA00022857"/>
    </source>
</evidence>
<comment type="catalytic activity">
    <reaction evidence="7">
        <text>NAD(+) + NADPH + H(+)(in) = NADH + NADP(+) + H(+)(out)</text>
        <dbReference type="Rhea" id="RHEA:47992"/>
        <dbReference type="ChEBI" id="CHEBI:15378"/>
        <dbReference type="ChEBI" id="CHEBI:57540"/>
        <dbReference type="ChEBI" id="CHEBI:57783"/>
        <dbReference type="ChEBI" id="CHEBI:57945"/>
        <dbReference type="ChEBI" id="CHEBI:58349"/>
        <dbReference type="EC" id="7.1.1.1"/>
    </reaction>
</comment>
<dbReference type="GO" id="GO:0006740">
    <property type="term" value="P:NADPH regeneration"/>
    <property type="evidence" value="ECO:0007669"/>
    <property type="project" value="TreeGrafter"/>
</dbReference>
<feature type="domain" description="Alanine dehydrogenase/pyridine nucleotide transhydrogenase NAD(H)-binding" evidence="11">
    <location>
        <begin position="152"/>
        <end position="314"/>
    </location>
</feature>
<proteinExistence type="predicted"/>
<evidence type="ECO:0000313" key="13">
    <source>
        <dbReference type="EMBL" id="AHD23390.1"/>
    </source>
</evidence>
<dbReference type="EMBL" id="CP006996">
    <property type="protein sequence ID" value="AHD23390.1"/>
    <property type="molecule type" value="Genomic_DNA"/>
</dbReference>
<evidence type="ECO:0000256" key="5">
    <source>
        <dbReference type="ARBA" id="ARBA00022967"/>
    </source>
</evidence>
<dbReference type="NCBIfam" id="NF006942">
    <property type="entry name" value="PRK09424.1"/>
    <property type="match status" value="1"/>
</dbReference>
<evidence type="ECO:0000256" key="8">
    <source>
        <dbReference type="ARBA" id="ARBA00071353"/>
    </source>
</evidence>
<keyword evidence="4" id="KW-0521">NADP</keyword>
<comment type="function">
    <text evidence="1">The transhydrogenation between NADH and NADP is coupled to respiration and ATP hydrolysis and functions as a proton pump across the membrane.</text>
</comment>
<evidence type="ECO:0000256" key="1">
    <source>
        <dbReference type="ARBA" id="ARBA00003943"/>
    </source>
</evidence>
<gene>
    <name evidence="13" type="ORF">Y013_23710</name>
</gene>
<sequence>MSLSNTTARPTVGVVRETGDGERRVALVPMIVPSLIKKGLDVVVEAGAGLGALIPDEAYVEAGARIGDAWSAEVVLKVAPPSDAEVARMRPGQTLIGFLAPRNADNQIGALTAAGVQAFAVESIPRISRAQVMDALSSQANVAGYKAVLVAASESTRFFPMLTTAAGTVKPATVLVLGVGVAGLQALATAKRLGGRTTGYDVRPEVADQVRSVGAQWLDLGIDAAGEGGYARELTEDERAQQQGALEEAIKGFDVVITTALVPGRPAPRLVTAAAVEGMKPGSVVVDLAGETGGNCELTEPGQTVVEHAVTICSPLNLPATMPEHASQLYTKNVVALLELMLDEDGALAPDFSDEILAGACVTRTTAPTHSFTPSLPSGTPR</sequence>
<dbReference type="InterPro" id="IPR007698">
    <property type="entry name" value="AlaDH/PNT_NAD(H)-bd"/>
</dbReference>
<dbReference type="eggNOG" id="COG3288">
    <property type="taxonomic scope" value="Bacteria"/>
</dbReference>
<evidence type="ECO:0000256" key="3">
    <source>
        <dbReference type="ARBA" id="ARBA00022741"/>
    </source>
</evidence>
<dbReference type="Gene3D" id="3.40.50.720">
    <property type="entry name" value="NAD(P)-binding Rossmann-like Domain"/>
    <property type="match status" value="2"/>
</dbReference>
<evidence type="ECO:0000313" key="14">
    <source>
        <dbReference type="Proteomes" id="UP000018781"/>
    </source>
</evidence>
<evidence type="ECO:0000256" key="6">
    <source>
        <dbReference type="ARBA" id="ARBA00023027"/>
    </source>
</evidence>
<dbReference type="GO" id="GO:0008750">
    <property type="term" value="F:proton-translocating NAD(P)+ transhydrogenase activity"/>
    <property type="evidence" value="ECO:0007669"/>
    <property type="project" value="UniProtKB-EC"/>
</dbReference>
<dbReference type="Proteomes" id="UP000018781">
    <property type="component" value="Chromosome"/>
</dbReference>
<dbReference type="SMART" id="SM01003">
    <property type="entry name" value="AlaDh_PNT_N"/>
    <property type="match status" value="1"/>
</dbReference>
<keyword evidence="6" id="KW-0520">NAD</keyword>
<dbReference type="Pfam" id="PF05222">
    <property type="entry name" value="AlaDh_PNT_N"/>
    <property type="match status" value="1"/>
</dbReference>
<dbReference type="GO" id="GO:0005886">
    <property type="term" value="C:plasma membrane"/>
    <property type="evidence" value="ECO:0007669"/>
    <property type="project" value="TreeGrafter"/>
</dbReference>
<dbReference type="GO" id="GO:0050661">
    <property type="term" value="F:NADP binding"/>
    <property type="evidence" value="ECO:0007669"/>
    <property type="project" value="TreeGrafter"/>
</dbReference>
<keyword evidence="3" id="KW-0547">Nucleotide-binding</keyword>
<dbReference type="AlphaFoldDB" id="V9XN27"/>
<keyword evidence="5" id="KW-1278">Translocase</keyword>
<protein>
    <recommendedName>
        <fullName evidence="8">NAD(P) transhydrogenase subunit alpha part 1</fullName>
        <ecNumber evidence="2">7.1.1.1</ecNumber>
    </recommendedName>
    <alternativeName>
        <fullName evidence="10">Nicotinamide nucleotide transhydrogenase subunit alpha 1</fullName>
    </alternativeName>
    <alternativeName>
        <fullName evidence="9">Pyridine nucleotide transhydrogenase subunit alpha 1</fullName>
    </alternativeName>
</protein>
<evidence type="ECO:0000256" key="9">
    <source>
        <dbReference type="ARBA" id="ARBA00076996"/>
    </source>
</evidence>
<evidence type="ECO:0000256" key="2">
    <source>
        <dbReference type="ARBA" id="ARBA00012943"/>
    </source>
</evidence>
<evidence type="ECO:0000256" key="7">
    <source>
        <dbReference type="ARBA" id="ARBA00048202"/>
    </source>
</evidence>
<dbReference type="SUPFAM" id="SSF52283">
    <property type="entry name" value="Formate/glycerate dehydrogenase catalytic domain-like"/>
    <property type="match status" value="1"/>
</dbReference>
<name>V9XN27_9NOCA</name>
<dbReference type="RefSeq" id="WP_024103564.1">
    <property type="nucleotide sequence ID" value="NC_023150.1"/>
</dbReference>
<dbReference type="InterPro" id="IPR036291">
    <property type="entry name" value="NAD(P)-bd_dom_sf"/>
</dbReference>
<dbReference type="SUPFAM" id="SSF51735">
    <property type="entry name" value="NAD(P)-binding Rossmann-fold domains"/>
    <property type="match status" value="1"/>
</dbReference>
<dbReference type="PANTHER" id="PTHR10160:SF19">
    <property type="entry name" value="PROTON-TRANSLOCATING NAD(P)(+) TRANSHYDROGENASE"/>
    <property type="match status" value="1"/>
</dbReference>